<sequence length="930" mass="101595">MFRALIAAFALVCMAGVARADDTPKYAPAPDWVDTASVPEDAATASSPYVILDQQQRIDGDRLWSYADTALRITSTQMATEFGTINLTWQPEKGDIIIHRVAILRDGETIDVLAGEAEFSVLQREQQLEQAFITGTLTATLAVEGLRVGDILRFTYSVTQADDALGGNVQSLAPVMRSPMKVGFGRIRLLWPTGQDVHWKSHVEGLDVTESDSGGYHEVHIALPAPEEPDLPGDAPARYRELPLVEISSFDGWRDVSAAMTPLYRTEGLIAPGSPLAQEVAKIASATSDPRERAARALMLVQSEIRYLFQGMNGGNYVPQTPAETWERRYGDCKAKTLLLLAILHELGIEADPAMMSLTADAFVPQRLPMAGAFDHVLVRADIDGETYWLDGTRSGATLADIGNRPQSRHALPMVEAGASLEEIARRPHAQPDTVTQLEIDSRAGIRLPSLYSISTEIRGDLVDMLRTASATASPEQIEGFIKSIFSDLLGQNYYYLDGEISISEETGTATVQSRGIYWANWDEENGRHKLAIDPTLPDLTFTPNRARREWRDIPVMAGEYSDERVVTRYRLPEGDFTIEGARELPATLAGRAFTRSVTQTGAVVTVDDREVTGLGEVAAADIPATRRDVARIKAQALRLIAPADLPAYADEVIAAREAGLLDPLEEAFFELSNKPDDGNASGYLASAYYHRSTFNFDAALQDYTAALDVVPSAATYLLRSSVYQLTGDYDSALEDAREAMLLDPSMLPAVQSVIRLLSRTGNSEEALALAEEQIALGDSNRGMFVEAKADVLADAGRVDEAIALMDAEVAERPNDAQLLNARCWLKGTRDAQLESALADCQRAIELAESPWAIIDSRAMVYFRMGELEKALADFDAALEMAPGLPNSLFMRGIIRKRLGDSEGSRSDLERARFLAPGIEADYARYGIAP</sequence>
<dbReference type="InterPro" id="IPR024618">
    <property type="entry name" value="DUF3857"/>
</dbReference>
<keyword evidence="7" id="KW-1185">Reference proteome</keyword>
<dbReference type="Pfam" id="PF13432">
    <property type="entry name" value="TPR_16"/>
    <property type="match status" value="1"/>
</dbReference>
<dbReference type="Gene3D" id="2.60.40.3140">
    <property type="match status" value="1"/>
</dbReference>
<gene>
    <name evidence="6" type="ORF">G5C33_05170</name>
</gene>
<name>A0A6G6Y3Q4_9SPHN</name>
<evidence type="ECO:0000256" key="3">
    <source>
        <dbReference type="PROSITE-ProRule" id="PRU00339"/>
    </source>
</evidence>
<dbReference type="KEGG" id="spzr:G5C33_05170"/>
<protein>
    <submittedName>
        <fullName evidence="6">DUF3857 domain-containing protein</fullName>
    </submittedName>
</protein>
<dbReference type="Proteomes" id="UP000501568">
    <property type="component" value="Chromosome"/>
</dbReference>
<evidence type="ECO:0000313" key="6">
    <source>
        <dbReference type="EMBL" id="QIG79243.1"/>
    </source>
</evidence>
<dbReference type="Gene3D" id="3.10.620.30">
    <property type="match status" value="1"/>
</dbReference>
<dbReference type="SMART" id="SM00028">
    <property type="entry name" value="TPR"/>
    <property type="match status" value="4"/>
</dbReference>
<dbReference type="AlphaFoldDB" id="A0A6G6Y3Q4"/>
<dbReference type="InterPro" id="IPR038765">
    <property type="entry name" value="Papain-like_cys_pep_sf"/>
</dbReference>
<dbReference type="Pfam" id="PF13181">
    <property type="entry name" value="TPR_8"/>
    <property type="match status" value="2"/>
</dbReference>
<feature type="chain" id="PRO_5026015281" evidence="4">
    <location>
        <begin position="21"/>
        <end position="930"/>
    </location>
</feature>
<feature type="signal peptide" evidence="4">
    <location>
        <begin position="1"/>
        <end position="20"/>
    </location>
</feature>
<proteinExistence type="predicted"/>
<dbReference type="EMBL" id="CP049109">
    <property type="protein sequence ID" value="QIG79243.1"/>
    <property type="molecule type" value="Genomic_DNA"/>
</dbReference>
<dbReference type="Gene3D" id="1.25.40.10">
    <property type="entry name" value="Tetratricopeptide repeat domain"/>
    <property type="match status" value="2"/>
</dbReference>
<accession>A0A6G6Y3Q4</accession>
<keyword evidence="4" id="KW-0732">Signal</keyword>
<organism evidence="6 7">
    <name type="scientific">Stakelama tenebrarum</name>
    <dbReference type="NCBI Taxonomy" id="2711215"/>
    <lineage>
        <taxon>Bacteria</taxon>
        <taxon>Pseudomonadati</taxon>
        <taxon>Pseudomonadota</taxon>
        <taxon>Alphaproteobacteria</taxon>
        <taxon>Sphingomonadales</taxon>
        <taxon>Sphingomonadaceae</taxon>
        <taxon>Stakelama</taxon>
    </lineage>
</organism>
<evidence type="ECO:0000256" key="2">
    <source>
        <dbReference type="ARBA" id="ARBA00022803"/>
    </source>
</evidence>
<feature type="domain" description="DUF3857" evidence="5">
    <location>
        <begin position="68"/>
        <end position="219"/>
    </location>
</feature>
<keyword evidence="2 3" id="KW-0802">TPR repeat</keyword>
<dbReference type="InterPro" id="IPR050498">
    <property type="entry name" value="Ycf3"/>
</dbReference>
<dbReference type="InterPro" id="IPR019734">
    <property type="entry name" value="TPR_rpt"/>
</dbReference>
<reference evidence="6 7" key="1">
    <citation type="submission" date="2020-02" db="EMBL/GenBank/DDBJ databases">
        <authorList>
            <person name="Zheng R.K."/>
            <person name="Sun C.M."/>
        </authorList>
    </citation>
    <scope>NUCLEOTIDE SEQUENCE [LARGE SCALE GENOMIC DNA]</scope>
    <source>
        <strain evidence="7">zrk23</strain>
    </source>
</reference>
<dbReference type="PANTHER" id="PTHR44858">
    <property type="entry name" value="TETRATRICOPEPTIDE REPEAT PROTEIN 6"/>
    <property type="match status" value="1"/>
</dbReference>
<feature type="repeat" description="TPR" evidence="3">
    <location>
        <begin position="714"/>
        <end position="747"/>
    </location>
</feature>
<evidence type="ECO:0000313" key="7">
    <source>
        <dbReference type="Proteomes" id="UP000501568"/>
    </source>
</evidence>
<keyword evidence="1" id="KW-0677">Repeat</keyword>
<feature type="repeat" description="TPR" evidence="3">
    <location>
        <begin position="852"/>
        <end position="885"/>
    </location>
</feature>
<evidence type="ECO:0000256" key="1">
    <source>
        <dbReference type="ARBA" id="ARBA00022737"/>
    </source>
</evidence>
<dbReference type="SUPFAM" id="SSF48452">
    <property type="entry name" value="TPR-like"/>
    <property type="match status" value="2"/>
</dbReference>
<evidence type="ECO:0000256" key="4">
    <source>
        <dbReference type="SAM" id="SignalP"/>
    </source>
</evidence>
<dbReference type="PROSITE" id="PS50005">
    <property type="entry name" value="TPR"/>
    <property type="match status" value="2"/>
</dbReference>
<evidence type="ECO:0000259" key="5">
    <source>
        <dbReference type="Pfam" id="PF12969"/>
    </source>
</evidence>
<dbReference type="SUPFAM" id="SSF54001">
    <property type="entry name" value="Cysteine proteinases"/>
    <property type="match status" value="1"/>
</dbReference>
<dbReference type="Pfam" id="PF12969">
    <property type="entry name" value="DUF3857"/>
    <property type="match status" value="1"/>
</dbReference>
<dbReference type="PANTHER" id="PTHR44858:SF1">
    <property type="entry name" value="UDP-N-ACETYLGLUCOSAMINE--PEPTIDE N-ACETYLGLUCOSAMINYLTRANSFERASE SPINDLY-RELATED"/>
    <property type="match status" value="1"/>
</dbReference>
<dbReference type="InterPro" id="IPR011990">
    <property type="entry name" value="TPR-like_helical_dom_sf"/>
</dbReference>
<dbReference type="RefSeq" id="WP_165326244.1">
    <property type="nucleotide sequence ID" value="NZ_CP049109.1"/>
</dbReference>